<keyword evidence="3" id="KW-0819">tRNA processing</keyword>
<dbReference type="EMBL" id="KN847332">
    <property type="protein sequence ID" value="KIW48260.1"/>
    <property type="molecule type" value="Genomic_DNA"/>
</dbReference>
<evidence type="ECO:0000313" key="5">
    <source>
        <dbReference type="EMBL" id="KIW48260.1"/>
    </source>
</evidence>
<dbReference type="Pfam" id="PF01876">
    <property type="entry name" value="RNase_P_p30"/>
    <property type="match status" value="1"/>
</dbReference>
<feature type="compositionally biased region" description="Polar residues" evidence="4">
    <location>
        <begin position="314"/>
        <end position="332"/>
    </location>
</feature>
<reference evidence="5 6" key="1">
    <citation type="submission" date="2015-01" db="EMBL/GenBank/DDBJ databases">
        <title>The Genome Sequence of Exophiala oligosperma CBS72588.</title>
        <authorList>
            <consortium name="The Broad Institute Genomics Platform"/>
            <person name="Cuomo C."/>
            <person name="de Hoog S."/>
            <person name="Gorbushina A."/>
            <person name="Stielow B."/>
            <person name="Teixiera M."/>
            <person name="Abouelleil A."/>
            <person name="Chapman S.B."/>
            <person name="Priest M."/>
            <person name="Young S.K."/>
            <person name="Wortman J."/>
            <person name="Nusbaum C."/>
            <person name="Birren B."/>
        </authorList>
    </citation>
    <scope>NUCLEOTIDE SEQUENCE [LARGE SCALE GENOMIC DNA]</scope>
    <source>
        <strain evidence="5 6">CBS 72588</strain>
    </source>
</reference>
<dbReference type="AlphaFoldDB" id="A0A0D2E0D0"/>
<evidence type="ECO:0000256" key="2">
    <source>
        <dbReference type="ARBA" id="ARBA00007331"/>
    </source>
</evidence>
<dbReference type="VEuPathDB" id="FungiDB:PV06_00866"/>
<dbReference type="PANTHER" id="PTHR13031">
    <property type="entry name" value="RIBONUCLEASE P SUBUNIT P30"/>
    <property type="match status" value="1"/>
</dbReference>
<dbReference type="PANTHER" id="PTHR13031:SF0">
    <property type="entry name" value="RIBONUCLEASE P PROTEIN SUBUNIT P30"/>
    <property type="match status" value="1"/>
</dbReference>
<dbReference type="GO" id="GO:0008033">
    <property type="term" value="P:tRNA processing"/>
    <property type="evidence" value="ECO:0007669"/>
    <property type="project" value="UniProtKB-KW"/>
</dbReference>
<dbReference type="GO" id="GO:0005655">
    <property type="term" value="C:nucleolar ribonuclease P complex"/>
    <property type="evidence" value="ECO:0007669"/>
    <property type="project" value="TreeGrafter"/>
</dbReference>
<dbReference type="Gene3D" id="3.20.20.140">
    <property type="entry name" value="Metal-dependent hydrolases"/>
    <property type="match status" value="1"/>
</dbReference>
<feature type="compositionally biased region" description="Basic residues" evidence="4">
    <location>
        <begin position="335"/>
        <end position="348"/>
    </location>
</feature>
<sequence>MPFHDLNITYTPSQPTPEINQTLLFASELGYRTIALNLTLSGKLPPSPPPIPVSTLDVPPTLKILTRLTVTISDASQNHRLSAYSPAYDILALRPTNEKNLQLCCGSLECDLISLDFSQRLQFPLRFKTVSSALQRGLRFEVCYSPGVSSSGSSPDARRNLIGGATALIRATRGRGIVFSSEARSALGLRGPHDVINLASLWGLGQERGKEALCEEADKVVRLAGIKRSSFRVVVDVIDGGGGPVAVAEPTKSQPRRPPAPGQTQPQTEKGVVKGQDDRRGKQKATTDEVRMQKGTTATTDESIVSNGLKRKASTTTPQNQPGGDQQPASLSNREKKRRARKQARMES</sequence>
<dbReference type="Proteomes" id="UP000053342">
    <property type="component" value="Unassembled WGS sequence"/>
</dbReference>
<dbReference type="SUPFAM" id="SSF89550">
    <property type="entry name" value="PHP domain-like"/>
    <property type="match status" value="1"/>
</dbReference>
<dbReference type="GO" id="GO:0003723">
    <property type="term" value="F:RNA binding"/>
    <property type="evidence" value="ECO:0007669"/>
    <property type="project" value="TreeGrafter"/>
</dbReference>
<dbReference type="GeneID" id="27352940"/>
<gene>
    <name evidence="5" type="ORF">PV06_00866</name>
</gene>
<feature type="region of interest" description="Disordered" evidence="4">
    <location>
        <begin position="242"/>
        <end position="348"/>
    </location>
</feature>
<keyword evidence="6" id="KW-1185">Reference proteome</keyword>
<dbReference type="OrthoDB" id="17948at2759"/>
<comment type="subcellular location">
    <subcellularLocation>
        <location evidence="1">Nucleus</location>
    </subcellularLocation>
</comment>
<dbReference type="STRING" id="215243.A0A0D2E0D0"/>
<accession>A0A0D2E0D0</accession>
<evidence type="ECO:0000256" key="4">
    <source>
        <dbReference type="SAM" id="MobiDB-lite"/>
    </source>
</evidence>
<comment type="similarity">
    <text evidence="2">Belongs to the eukaryotic/archaeal RNase P protein component 3 family.</text>
</comment>
<dbReference type="InterPro" id="IPR002738">
    <property type="entry name" value="RNase_P_p30"/>
</dbReference>
<proteinExistence type="inferred from homology"/>
<feature type="compositionally biased region" description="Polar residues" evidence="4">
    <location>
        <begin position="294"/>
        <end position="306"/>
    </location>
</feature>
<organism evidence="5 6">
    <name type="scientific">Exophiala oligosperma</name>
    <dbReference type="NCBI Taxonomy" id="215243"/>
    <lineage>
        <taxon>Eukaryota</taxon>
        <taxon>Fungi</taxon>
        <taxon>Dikarya</taxon>
        <taxon>Ascomycota</taxon>
        <taxon>Pezizomycotina</taxon>
        <taxon>Eurotiomycetes</taxon>
        <taxon>Chaetothyriomycetidae</taxon>
        <taxon>Chaetothyriales</taxon>
        <taxon>Herpotrichiellaceae</taxon>
        <taxon>Exophiala</taxon>
    </lineage>
</organism>
<feature type="compositionally biased region" description="Basic and acidic residues" evidence="4">
    <location>
        <begin position="271"/>
        <end position="292"/>
    </location>
</feature>
<name>A0A0D2E0D0_9EURO</name>
<protein>
    <submittedName>
        <fullName evidence="5">Uncharacterized protein</fullName>
    </submittedName>
</protein>
<dbReference type="HOGENOM" id="CLU_048451_1_0_1"/>
<evidence type="ECO:0000256" key="3">
    <source>
        <dbReference type="ARBA" id="ARBA00022694"/>
    </source>
</evidence>
<dbReference type="RefSeq" id="XP_016268476.1">
    <property type="nucleotide sequence ID" value="XM_016401423.1"/>
</dbReference>
<evidence type="ECO:0000313" key="6">
    <source>
        <dbReference type="Proteomes" id="UP000053342"/>
    </source>
</evidence>
<evidence type="ECO:0000256" key="1">
    <source>
        <dbReference type="ARBA" id="ARBA00004123"/>
    </source>
</evidence>
<dbReference type="InterPro" id="IPR016195">
    <property type="entry name" value="Pol/histidinol_Pase-like"/>
</dbReference>